<protein>
    <recommendedName>
        <fullName evidence="4 5">Peptide chain release factor 2</fullName>
        <shortName evidence="4">RF-2</shortName>
    </recommendedName>
</protein>
<comment type="function">
    <text evidence="4">Peptide chain release factor 2 directs the termination of translation in response to the peptide chain termination codons UGA and UAA.</text>
</comment>
<dbReference type="GO" id="GO:0016149">
    <property type="term" value="F:translation release factor activity, codon specific"/>
    <property type="evidence" value="ECO:0007669"/>
    <property type="project" value="UniProtKB-UniRule"/>
</dbReference>
<proteinExistence type="inferred from homology"/>
<dbReference type="PANTHER" id="PTHR43116">
    <property type="entry name" value="PEPTIDE CHAIN RELEASE FACTOR 2"/>
    <property type="match status" value="1"/>
</dbReference>
<keyword evidence="6" id="KW-0175">Coiled coil</keyword>
<evidence type="ECO:0000313" key="9">
    <source>
        <dbReference type="Proteomes" id="UP000319829"/>
    </source>
</evidence>
<dbReference type="PROSITE" id="PS00745">
    <property type="entry name" value="RF_PROK_I"/>
    <property type="match status" value="1"/>
</dbReference>
<dbReference type="Gene3D" id="3.30.160.20">
    <property type="match status" value="1"/>
</dbReference>
<gene>
    <name evidence="4" type="primary">prfB</name>
    <name evidence="8" type="ORF">E6K74_11670</name>
</gene>
<dbReference type="InterPro" id="IPR000352">
    <property type="entry name" value="Pep_chain_release_fac_I"/>
</dbReference>
<evidence type="ECO:0000259" key="7">
    <source>
        <dbReference type="PROSITE" id="PS00745"/>
    </source>
</evidence>
<comment type="caution">
    <text evidence="8">The sequence shown here is derived from an EMBL/GenBank/DDBJ whole genome shotgun (WGS) entry which is preliminary data.</text>
</comment>
<dbReference type="GO" id="GO:0005737">
    <property type="term" value="C:cytoplasm"/>
    <property type="evidence" value="ECO:0007669"/>
    <property type="project" value="UniProtKB-SubCell"/>
</dbReference>
<keyword evidence="4" id="KW-0963">Cytoplasm</keyword>
<comment type="PTM">
    <text evidence="4">Methylated by PrmC. Methylation increases the termination efficiency of RF2.</text>
</comment>
<dbReference type="Gene3D" id="1.20.58.410">
    <property type="entry name" value="Release factor"/>
    <property type="match status" value="1"/>
</dbReference>
<dbReference type="HAMAP" id="MF_00094">
    <property type="entry name" value="Rel_fac_2"/>
    <property type="match status" value="1"/>
</dbReference>
<evidence type="ECO:0000256" key="6">
    <source>
        <dbReference type="SAM" id="Coils"/>
    </source>
</evidence>
<keyword evidence="2 4" id="KW-0488">Methylation</keyword>
<evidence type="ECO:0000256" key="2">
    <source>
        <dbReference type="ARBA" id="ARBA00022481"/>
    </source>
</evidence>
<feature type="coiled-coil region" evidence="6">
    <location>
        <begin position="69"/>
        <end position="115"/>
    </location>
</feature>
<organism evidence="8 9">
    <name type="scientific">Eiseniibacteriota bacterium</name>
    <dbReference type="NCBI Taxonomy" id="2212470"/>
    <lineage>
        <taxon>Bacteria</taxon>
        <taxon>Candidatus Eiseniibacteriota</taxon>
    </lineage>
</organism>
<name>A0A538SMR5_UNCEI</name>
<evidence type="ECO:0000313" key="8">
    <source>
        <dbReference type="EMBL" id="TMQ52655.1"/>
    </source>
</evidence>
<dbReference type="Proteomes" id="UP000319829">
    <property type="component" value="Unassembled WGS sequence"/>
</dbReference>
<keyword evidence="3 4" id="KW-0648">Protein biosynthesis</keyword>
<dbReference type="Gene3D" id="3.30.70.1660">
    <property type="match status" value="1"/>
</dbReference>
<evidence type="ECO:0000256" key="5">
    <source>
        <dbReference type="NCBIfam" id="TIGR00020"/>
    </source>
</evidence>
<dbReference type="Pfam" id="PF03462">
    <property type="entry name" value="PCRF"/>
    <property type="match status" value="1"/>
</dbReference>
<dbReference type="InterPro" id="IPR004374">
    <property type="entry name" value="PrfB"/>
</dbReference>
<dbReference type="SUPFAM" id="SSF75620">
    <property type="entry name" value="Release factor"/>
    <property type="match status" value="1"/>
</dbReference>
<comment type="subcellular location">
    <subcellularLocation>
        <location evidence="4">Cytoplasm</location>
    </subcellularLocation>
</comment>
<dbReference type="EMBL" id="VBOU01000095">
    <property type="protein sequence ID" value="TMQ52655.1"/>
    <property type="molecule type" value="Genomic_DNA"/>
</dbReference>
<dbReference type="Pfam" id="PF00472">
    <property type="entry name" value="RF-1"/>
    <property type="match status" value="1"/>
</dbReference>
<sequence>MDLLATRKRLEDGRQILAELRGYLDVEQCERRAGELEAKMAEPDFWNDPESAQKVVSELKSLRRIYEPYRELEREVQDAEGLIALVEQEPDESLADELERQSKQLLPKIQALELQSLLSEESDAHGAIVTIHPGAGGTESQDWAQMLFRMYTRYLERKGLPSQVLDLQPGEEAGIKDATVEVDAPFSYGYLKAERGVHRLVRISPYDANHRRHTSFASVFVYPLADGNGDLQVPESELRIDTFRASGAGGQHVNKTESAVRITHVPTGIVVQCQNERSQHRNRDSAMKILKARLYSLKIEEDRKKREVLTGGKKDIAWGSQIRSYVFHPYTLVKDHRTDLEVRDVQRVMDGDLDPFIDAYLRLKEPK</sequence>
<evidence type="ECO:0000256" key="3">
    <source>
        <dbReference type="ARBA" id="ARBA00022917"/>
    </source>
</evidence>
<feature type="modified residue" description="N5-methylglutamine" evidence="4">
    <location>
        <position position="251"/>
    </location>
</feature>
<dbReference type="InterPro" id="IPR005139">
    <property type="entry name" value="PCRF"/>
</dbReference>
<accession>A0A538SMR5</accession>
<evidence type="ECO:0000256" key="4">
    <source>
        <dbReference type="HAMAP-Rule" id="MF_00094"/>
    </source>
</evidence>
<dbReference type="InterPro" id="IPR045853">
    <property type="entry name" value="Pep_chain_release_fac_I_sf"/>
</dbReference>
<reference evidence="8 9" key="1">
    <citation type="journal article" date="2019" name="Nat. Microbiol.">
        <title>Mediterranean grassland soil C-N compound turnover is dependent on rainfall and depth, and is mediated by genomically divergent microorganisms.</title>
        <authorList>
            <person name="Diamond S."/>
            <person name="Andeer P.F."/>
            <person name="Li Z."/>
            <person name="Crits-Christoph A."/>
            <person name="Burstein D."/>
            <person name="Anantharaman K."/>
            <person name="Lane K.R."/>
            <person name="Thomas B.C."/>
            <person name="Pan C."/>
            <person name="Northen T.R."/>
            <person name="Banfield J.F."/>
        </authorList>
    </citation>
    <scope>NUCLEOTIDE SEQUENCE [LARGE SCALE GENOMIC DNA]</scope>
    <source>
        <strain evidence="8">WS_4</strain>
    </source>
</reference>
<dbReference type="AlphaFoldDB" id="A0A538SMR5"/>
<evidence type="ECO:0000256" key="1">
    <source>
        <dbReference type="ARBA" id="ARBA00010835"/>
    </source>
</evidence>
<dbReference type="SMART" id="SM00937">
    <property type="entry name" value="PCRF"/>
    <property type="match status" value="1"/>
</dbReference>
<dbReference type="FunFam" id="3.30.160.20:FF:000010">
    <property type="entry name" value="Peptide chain release factor 2"/>
    <property type="match status" value="1"/>
</dbReference>
<dbReference type="PANTHER" id="PTHR43116:SF3">
    <property type="entry name" value="CLASS I PEPTIDE CHAIN RELEASE FACTOR"/>
    <property type="match status" value="1"/>
</dbReference>
<comment type="similarity">
    <text evidence="1 4">Belongs to the prokaryotic/mitochondrial release factor family.</text>
</comment>
<feature type="domain" description="Prokaryotic-type class I peptide chain release factors" evidence="7">
    <location>
        <begin position="244"/>
        <end position="260"/>
    </location>
</feature>
<dbReference type="NCBIfam" id="TIGR00020">
    <property type="entry name" value="prfB"/>
    <property type="match status" value="1"/>
</dbReference>